<dbReference type="GO" id="GO:0005975">
    <property type="term" value="P:carbohydrate metabolic process"/>
    <property type="evidence" value="ECO:0007669"/>
    <property type="project" value="InterPro"/>
</dbReference>
<evidence type="ECO:0000313" key="4">
    <source>
        <dbReference type="EMBL" id="BDI30159.1"/>
    </source>
</evidence>
<dbReference type="Gene3D" id="3.40.50.1700">
    <property type="entry name" value="Glycoside hydrolase family 3 C-terminal domain"/>
    <property type="match status" value="1"/>
</dbReference>
<evidence type="ECO:0000256" key="2">
    <source>
        <dbReference type="ARBA" id="ARBA00022801"/>
    </source>
</evidence>
<comment type="similarity">
    <text evidence="1">Belongs to the glycosyl hydrolase 3 family.</text>
</comment>
<dbReference type="SUPFAM" id="SSF49785">
    <property type="entry name" value="Galactose-binding domain-like"/>
    <property type="match status" value="1"/>
</dbReference>
<dbReference type="PANTHER" id="PTHR42715:SF10">
    <property type="entry name" value="BETA-GLUCOSIDASE"/>
    <property type="match status" value="1"/>
</dbReference>
<dbReference type="InterPro" id="IPR036962">
    <property type="entry name" value="Glyco_hydro_3_N_sf"/>
</dbReference>
<gene>
    <name evidence="4" type="ORF">CCAX7_22100</name>
</gene>
<dbReference type="InterPro" id="IPR001764">
    <property type="entry name" value="Glyco_hydro_3_N"/>
</dbReference>
<dbReference type="InterPro" id="IPR013783">
    <property type="entry name" value="Ig-like_fold"/>
</dbReference>
<dbReference type="Pfam" id="PF01915">
    <property type="entry name" value="Glyco_hydro_3_C"/>
    <property type="match status" value="1"/>
</dbReference>
<proteinExistence type="inferred from homology"/>
<protein>
    <submittedName>
        <fullName evidence="4">Beta-glucosidase</fullName>
    </submittedName>
</protein>
<dbReference type="CDD" id="cd02795">
    <property type="entry name" value="CBM6-CBM35-CBM36_like"/>
    <property type="match status" value="1"/>
</dbReference>
<feature type="domain" description="Fibronectin type III-like" evidence="3">
    <location>
        <begin position="670"/>
        <end position="739"/>
    </location>
</feature>
<dbReference type="EMBL" id="AP025739">
    <property type="protein sequence ID" value="BDI30159.1"/>
    <property type="molecule type" value="Genomic_DNA"/>
</dbReference>
<accession>A0A402D239</accession>
<dbReference type="PRINTS" id="PR00133">
    <property type="entry name" value="GLHYDRLASE3"/>
</dbReference>
<dbReference type="InterPro" id="IPR036881">
    <property type="entry name" value="Glyco_hydro_3_C_sf"/>
</dbReference>
<organism evidence="4 5">
    <name type="scientific">Capsulimonas corticalis</name>
    <dbReference type="NCBI Taxonomy" id="2219043"/>
    <lineage>
        <taxon>Bacteria</taxon>
        <taxon>Bacillati</taxon>
        <taxon>Armatimonadota</taxon>
        <taxon>Armatimonadia</taxon>
        <taxon>Capsulimonadales</taxon>
        <taxon>Capsulimonadaceae</taxon>
        <taxon>Capsulimonas</taxon>
    </lineage>
</organism>
<evidence type="ECO:0000259" key="3">
    <source>
        <dbReference type="SMART" id="SM01217"/>
    </source>
</evidence>
<dbReference type="KEGG" id="ccot:CCAX7_22100"/>
<dbReference type="RefSeq" id="WP_119323651.1">
    <property type="nucleotide sequence ID" value="NZ_AP025739.1"/>
</dbReference>
<dbReference type="InterPro" id="IPR026891">
    <property type="entry name" value="Fn3-like"/>
</dbReference>
<dbReference type="Gene3D" id="3.20.20.300">
    <property type="entry name" value="Glycoside hydrolase, family 3, N-terminal domain"/>
    <property type="match status" value="1"/>
</dbReference>
<dbReference type="InterPro" id="IPR002772">
    <property type="entry name" value="Glyco_hydro_3_C"/>
</dbReference>
<dbReference type="Pfam" id="PF14310">
    <property type="entry name" value="Fn3-like"/>
    <property type="match status" value="1"/>
</dbReference>
<dbReference type="Gene3D" id="2.60.40.10">
    <property type="entry name" value="Immunoglobulins"/>
    <property type="match status" value="1"/>
</dbReference>
<name>A0A402D239_9BACT</name>
<keyword evidence="5" id="KW-1185">Reference proteome</keyword>
<dbReference type="OrthoDB" id="9805821at2"/>
<dbReference type="InterPro" id="IPR008979">
    <property type="entry name" value="Galactose-bd-like_sf"/>
</dbReference>
<dbReference type="InterPro" id="IPR050288">
    <property type="entry name" value="Cellulose_deg_GH3"/>
</dbReference>
<dbReference type="FunFam" id="2.60.40.10:FF:000495">
    <property type="entry name" value="Periplasmic beta-glucosidase"/>
    <property type="match status" value="1"/>
</dbReference>
<dbReference type="AlphaFoldDB" id="A0A402D239"/>
<dbReference type="Gene3D" id="2.60.120.260">
    <property type="entry name" value="Galactose-binding domain-like"/>
    <property type="match status" value="1"/>
</dbReference>
<dbReference type="SUPFAM" id="SSF51445">
    <property type="entry name" value="(Trans)glycosidases"/>
    <property type="match status" value="1"/>
</dbReference>
<keyword evidence="2" id="KW-0378">Hydrolase</keyword>
<dbReference type="PANTHER" id="PTHR42715">
    <property type="entry name" value="BETA-GLUCOSIDASE"/>
    <property type="match status" value="1"/>
</dbReference>
<dbReference type="GO" id="GO:0008422">
    <property type="term" value="F:beta-glucosidase activity"/>
    <property type="evidence" value="ECO:0007669"/>
    <property type="project" value="UniProtKB-ARBA"/>
</dbReference>
<dbReference type="Proteomes" id="UP000287394">
    <property type="component" value="Chromosome"/>
</dbReference>
<sequence length="887" mass="95581">MRKTSAVWLLSVAVSLCATASPAQNPAAPLYKQRNAPLERRIQDLLGRMTVEEKARQLDMYPGTDIVDKISETHALPGAHADPQKMTKALGAVGVGSIHDLYPDAALYNEIQRWVIGRSRLGIPALFIEEGLHGFANSYQDGTLYPQSINLAATWNPDLARRTAGGIAAEARSSGVDMLLGPVLDVAREPRWGRVEEDFGEDPYLTGEMGAAYVRGMQGDSLDTDHTVISEPKHFVGHGSPEGGLNTAPVHAGEREIRTTMLRSFEPAIRRSHAMAVMAAYHEIDGVPCPANSWLLTTVLRKEWGFQGFVLADLGAIRYLYDVHHVAATPGDAVRLALTSGLDMQFYDFDHATFQNAIISGVHTGTLSPKVLDQAVSRVLRVKFALGLFDRPYVDTALSARAMRSPANLAATLQSSRQSLCLLKNEHALLPLAKTLKKIAVIGPNADTGQTGDYTPPLKNVPVVTVLSGVKSLVSSNTEVVYDDGASIDAAVAKARGADAVILCLGERQGISGEGFDRSSLDLPGRQEELLEAVAAVGAPTVLVLQNGRPLALPWAAAHVPAILEAWYPGERGGQAVAETLFGDNNPAGRLPISFPRSIGALPDFYNYDRSKTHPYIDGDTGSLFPFGHGLSYTSFQYQGLTAVASVPGKAVDVTVSVNVTNTGGRAGDEVVQLYLKPNTSSVETPERALKGFRRITLKPGETRKVTFHLTDYELEVWNMQGKWAVEPGDYTVTVGGSSRGGETTQFSLRTPISPGQGGILTLAPRQSTMFGPNIRLTEEVGREFVGYWDNPTAGVSWVIRIPSAGHYRVGLDYSTQAWPTAFDIVAAGKTLRSGPVKTSGWMDYKHIDLGPISFPAAGVYSLAIRAHDPNNWKGMNVGVVTLTSMR</sequence>
<dbReference type="Pfam" id="PF00933">
    <property type="entry name" value="Glyco_hydro_3"/>
    <property type="match status" value="1"/>
</dbReference>
<dbReference type="SUPFAM" id="SSF52279">
    <property type="entry name" value="Beta-D-glucan exohydrolase, C-terminal domain"/>
    <property type="match status" value="1"/>
</dbReference>
<dbReference type="InterPro" id="IPR017853">
    <property type="entry name" value="GH"/>
</dbReference>
<reference evidence="4 5" key="1">
    <citation type="journal article" date="2019" name="Int. J. Syst. Evol. Microbiol.">
        <title>Capsulimonas corticalis gen. nov., sp. nov., an aerobic capsulated bacterium, of a novel bacterial order, Capsulimonadales ord. nov., of the class Armatimonadia of the phylum Armatimonadetes.</title>
        <authorList>
            <person name="Li J."/>
            <person name="Kudo C."/>
            <person name="Tonouchi A."/>
        </authorList>
    </citation>
    <scope>NUCLEOTIDE SEQUENCE [LARGE SCALE GENOMIC DNA]</scope>
    <source>
        <strain evidence="4 5">AX-7</strain>
    </source>
</reference>
<evidence type="ECO:0000256" key="1">
    <source>
        <dbReference type="ARBA" id="ARBA00005336"/>
    </source>
</evidence>
<evidence type="ECO:0000313" key="5">
    <source>
        <dbReference type="Proteomes" id="UP000287394"/>
    </source>
</evidence>
<dbReference type="SMART" id="SM01217">
    <property type="entry name" value="Fn3_like"/>
    <property type="match status" value="1"/>
</dbReference>